<dbReference type="KEGG" id="halt:IM660_02125"/>
<proteinExistence type="predicted"/>
<keyword evidence="2" id="KW-1185">Reference proteome</keyword>
<dbReference type="EMBL" id="CP063169">
    <property type="protein sequence ID" value="QOR71132.1"/>
    <property type="molecule type" value="Genomic_DNA"/>
</dbReference>
<dbReference type="Proteomes" id="UP000593758">
    <property type="component" value="Chromosome"/>
</dbReference>
<dbReference type="AlphaFoldDB" id="A0A7M1SWL3"/>
<sequence>MRIALLPPDERPNTAGYAEWIGRCCGVDVLLPPRHLMPRFREGAHTAGLAVWLREVDQEVDAFVLSLDLLVHGGLIPSRNTPDGILDALPRLEVLRALTSPVTAYQVVTRLPHYDNNTRSRQEPEYWATHGRRLFELSQAWDKIEHGEADADQVSAAREAVPAEAVEDLVGRRLRNHTINLTALSLLADGTVATLAITSDDTAPRGLPASDRRALDRWNSHLGTHALFYPGADEVPSVLTARVAAEAKGVTSRICVRCPEPGGLDRTAPYEDRPLDDGIGNQIRALGAVRVDDPADADVVLIVHPPSTTPGDWTGDVPEPSTAAQRDRLVAELEAQLAEGRRVALADVRYANGSDPLLLDALDDAGLLHRVVAYGGWNTAGNTLGTTLAAAVSAIIDDSDDACGEREQFLANKIIKDGHYLPVLRPRLQQEFKQRGLTDPPLEEIADLGRRVEDDLNEWASGIDALSGWRVRNVRWPWNYLFTVDFDLERVR</sequence>
<accession>A0A7M1SWL3</accession>
<evidence type="ECO:0000313" key="2">
    <source>
        <dbReference type="Proteomes" id="UP000593758"/>
    </source>
</evidence>
<dbReference type="Pfam" id="PF13552">
    <property type="entry name" value="DUF4127"/>
    <property type="match status" value="1"/>
</dbReference>
<name>A0A7M1SWL3_9MICO</name>
<gene>
    <name evidence="1" type="ORF">IM660_02125</name>
</gene>
<dbReference type="InterPro" id="IPR025394">
    <property type="entry name" value="DUF4127"/>
</dbReference>
<evidence type="ECO:0000313" key="1">
    <source>
        <dbReference type="EMBL" id="QOR71132.1"/>
    </source>
</evidence>
<protein>
    <submittedName>
        <fullName evidence="1">DUF4127 family protein</fullName>
    </submittedName>
</protein>
<reference evidence="1 2" key="1">
    <citation type="submission" date="2020-10" db="EMBL/GenBank/DDBJ databases">
        <title>Haloactinobacterium sp. RN3S43, a bacterium isolated from saline soil.</title>
        <authorList>
            <person name="Sun J.-Q."/>
        </authorList>
    </citation>
    <scope>NUCLEOTIDE SEQUENCE [LARGE SCALE GENOMIC DNA]</scope>
    <source>
        <strain evidence="1 2">RN3S43</strain>
    </source>
</reference>
<organism evidence="1 2">
    <name type="scientific">Ruania alkalisoli</name>
    <dbReference type="NCBI Taxonomy" id="2779775"/>
    <lineage>
        <taxon>Bacteria</taxon>
        <taxon>Bacillati</taxon>
        <taxon>Actinomycetota</taxon>
        <taxon>Actinomycetes</taxon>
        <taxon>Micrococcales</taxon>
        <taxon>Ruaniaceae</taxon>
        <taxon>Ruania</taxon>
    </lineage>
</organism>
<dbReference type="RefSeq" id="WP_193497800.1">
    <property type="nucleotide sequence ID" value="NZ_CP063169.1"/>
</dbReference>